<accession>A0A433VEY9</accession>
<protein>
    <recommendedName>
        <fullName evidence="1">Haem-binding uptake Tiki superfamily ChaN domain-containing protein</fullName>
    </recommendedName>
</protein>
<dbReference type="Proteomes" id="UP000271624">
    <property type="component" value="Unassembled WGS sequence"/>
</dbReference>
<proteinExistence type="predicted"/>
<keyword evidence="3" id="KW-1185">Reference proteome</keyword>
<evidence type="ECO:0000313" key="3">
    <source>
        <dbReference type="Proteomes" id="UP000271624"/>
    </source>
</evidence>
<dbReference type="SUPFAM" id="SSF159501">
    <property type="entry name" value="EreA/ChaN-like"/>
    <property type="match status" value="1"/>
</dbReference>
<organism evidence="2 3">
    <name type="scientific">Dulcicalothrix desertica PCC 7102</name>
    <dbReference type="NCBI Taxonomy" id="232991"/>
    <lineage>
        <taxon>Bacteria</taxon>
        <taxon>Bacillati</taxon>
        <taxon>Cyanobacteriota</taxon>
        <taxon>Cyanophyceae</taxon>
        <taxon>Nostocales</taxon>
        <taxon>Calotrichaceae</taxon>
        <taxon>Dulcicalothrix</taxon>
    </lineage>
</organism>
<dbReference type="OrthoDB" id="9795827at2"/>
<evidence type="ECO:0000259" key="1">
    <source>
        <dbReference type="Pfam" id="PF04187"/>
    </source>
</evidence>
<dbReference type="InterPro" id="IPR007314">
    <property type="entry name" value="Cofac_haem-bd_dom"/>
</dbReference>
<gene>
    <name evidence="2" type="ORF">DSM106972_042510</name>
</gene>
<evidence type="ECO:0000313" key="2">
    <source>
        <dbReference type="EMBL" id="RUT04682.1"/>
    </source>
</evidence>
<dbReference type="Gene3D" id="3.40.50.11550">
    <property type="match status" value="1"/>
</dbReference>
<reference evidence="2" key="1">
    <citation type="submission" date="2018-12" db="EMBL/GenBank/DDBJ databases">
        <authorList>
            <person name="Will S."/>
            <person name="Neumann-Schaal M."/>
            <person name="Henke P."/>
        </authorList>
    </citation>
    <scope>NUCLEOTIDE SEQUENCE</scope>
    <source>
        <strain evidence="2">PCC 7102</strain>
    </source>
</reference>
<dbReference type="Pfam" id="PF04187">
    <property type="entry name" value="Cofac_haem_bdg"/>
    <property type="match status" value="1"/>
</dbReference>
<dbReference type="CDD" id="cd14727">
    <property type="entry name" value="ChanN-like"/>
    <property type="match status" value="1"/>
</dbReference>
<dbReference type="EMBL" id="RSCL01000010">
    <property type="protein sequence ID" value="RUT04682.1"/>
    <property type="molecule type" value="Genomic_DNA"/>
</dbReference>
<name>A0A433VEY9_9CYAN</name>
<reference evidence="2" key="2">
    <citation type="journal article" date="2019" name="Genome Biol. Evol.">
        <title>Day and night: Metabolic profiles and evolutionary relationships of six axenic non-marine cyanobacteria.</title>
        <authorList>
            <person name="Will S.E."/>
            <person name="Henke P."/>
            <person name="Boedeker C."/>
            <person name="Huang S."/>
            <person name="Brinkmann H."/>
            <person name="Rohde M."/>
            <person name="Jarek M."/>
            <person name="Friedl T."/>
            <person name="Seufert S."/>
            <person name="Schumacher M."/>
            <person name="Overmann J."/>
            <person name="Neumann-Schaal M."/>
            <person name="Petersen J."/>
        </authorList>
    </citation>
    <scope>NUCLEOTIDE SEQUENCE [LARGE SCALE GENOMIC DNA]</scope>
    <source>
        <strain evidence="2">PCC 7102</strain>
    </source>
</reference>
<sequence length="315" mass="35981">MKKSFTLTTQHSALSTQHFTLYLTRVFALTLGCFVLCTLPAGALQENAKTCETRFPLSKCVNSVTQLVSQIARANVIYLGETHDSAKDHENQLKIIQELHKRNKKIAIAMEMFQRPFQNVINEYLAGKITEAELVKQTEYEQRWGFNWELYAPIVRFAKENKIPVIATNTPSEITRKVSHQGLESLTPEERKQIPPFSEIRTSPEEYRKMVLAAFKAHQSAGHGNSKSTERFFLAQVLWDETMAESIANFVKSNRDYQVVVLAGQGHIVYDYGIPSRVERRLQGKQITQHSILLSPPNDDSLPSNKQIADFIWRQ</sequence>
<dbReference type="RefSeq" id="WP_127082656.1">
    <property type="nucleotide sequence ID" value="NZ_RSCL01000010.1"/>
</dbReference>
<dbReference type="AlphaFoldDB" id="A0A433VEY9"/>
<comment type="caution">
    <text evidence="2">The sequence shown here is derived from an EMBL/GenBank/DDBJ whole genome shotgun (WGS) entry which is preliminary data.</text>
</comment>
<feature type="domain" description="Haem-binding uptake Tiki superfamily ChaN" evidence="1">
    <location>
        <begin position="67"/>
        <end position="278"/>
    </location>
</feature>